<dbReference type="HOGENOM" id="CLU_3252328_0_0_6"/>
<accession>G9Y3Q5</accession>
<comment type="caution">
    <text evidence="1">The sequence shown here is derived from an EMBL/GenBank/DDBJ whole genome shotgun (WGS) entry which is preliminary data.</text>
</comment>
<evidence type="ECO:0000313" key="1">
    <source>
        <dbReference type="EMBL" id="EHM45249.1"/>
    </source>
</evidence>
<sequence length="42" mass="4880">MGSQERSDDSTTLSQAHINKDSCFLIARECKKAHMEWARLER</sequence>
<dbReference type="Proteomes" id="UP000005959">
    <property type="component" value="Unassembled WGS sequence"/>
</dbReference>
<organism evidence="1 2">
    <name type="scientific">Hafnia alvei ATCC 51873</name>
    <dbReference type="NCBI Taxonomy" id="1002364"/>
    <lineage>
        <taxon>Bacteria</taxon>
        <taxon>Pseudomonadati</taxon>
        <taxon>Pseudomonadota</taxon>
        <taxon>Gammaproteobacteria</taxon>
        <taxon>Enterobacterales</taxon>
        <taxon>Hafniaceae</taxon>
        <taxon>Hafnia</taxon>
    </lineage>
</organism>
<protein>
    <submittedName>
        <fullName evidence="1">Uncharacterized protein</fullName>
    </submittedName>
</protein>
<dbReference type="PATRIC" id="fig|1002364.3.peg.1091"/>
<dbReference type="EMBL" id="AGCI01000019">
    <property type="protein sequence ID" value="EHM45249.1"/>
    <property type="molecule type" value="Genomic_DNA"/>
</dbReference>
<name>G9Y3Q5_HAFAL</name>
<evidence type="ECO:0000313" key="2">
    <source>
        <dbReference type="Proteomes" id="UP000005959"/>
    </source>
</evidence>
<gene>
    <name evidence="1" type="ORF">HMPREF0454_01185</name>
</gene>
<dbReference type="AlphaFoldDB" id="G9Y3Q5"/>
<proteinExistence type="predicted"/>
<reference evidence="1 2" key="1">
    <citation type="submission" date="2011-08" db="EMBL/GenBank/DDBJ databases">
        <authorList>
            <person name="Weinstock G."/>
            <person name="Sodergren E."/>
            <person name="Clifton S."/>
            <person name="Fulton L."/>
            <person name="Fulton B."/>
            <person name="Courtney L."/>
            <person name="Fronick C."/>
            <person name="Harrison M."/>
            <person name="Strong C."/>
            <person name="Farmer C."/>
            <person name="Delahaunty K."/>
            <person name="Markovic C."/>
            <person name="Hall O."/>
            <person name="Minx P."/>
            <person name="Tomlinson C."/>
            <person name="Mitreva M."/>
            <person name="Hou S."/>
            <person name="Chen J."/>
            <person name="Wollam A."/>
            <person name="Pepin K.H."/>
            <person name="Johnson M."/>
            <person name="Bhonagiri V."/>
            <person name="Zhang X."/>
            <person name="Suruliraj S."/>
            <person name="Warren W."/>
            <person name="Chinwalla A."/>
            <person name="Mardis E.R."/>
            <person name="Wilson R.K."/>
        </authorList>
    </citation>
    <scope>NUCLEOTIDE SEQUENCE [LARGE SCALE GENOMIC DNA]</scope>
    <source>
        <strain evidence="1 2">ATCC 51873</strain>
    </source>
</reference>